<dbReference type="EMBL" id="JAUOEM010000002">
    <property type="protein sequence ID" value="MDO5986895.1"/>
    <property type="molecule type" value="Genomic_DNA"/>
</dbReference>
<keyword evidence="1" id="KW-0175">Coiled coil</keyword>
<feature type="coiled-coil region" evidence="1">
    <location>
        <begin position="28"/>
        <end position="58"/>
    </location>
</feature>
<evidence type="ECO:0000313" key="3">
    <source>
        <dbReference type="Proteomes" id="UP001176891"/>
    </source>
</evidence>
<evidence type="ECO:0000256" key="1">
    <source>
        <dbReference type="SAM" id="Coils"/>
    </source>
</evidence>
<evidence type="ECO:0008006" key="4">
    <source>
        <dbReference type="Google" id="ProtNLM"/>
    </source>
</evidence>
<sequence length="67" mass="7911">MSTRYTKADLEQLVYSQLENLNAMHDLLSIMKHQNELIENANKKLKDEISEFKESQVKYPVGKRSRK</sequence>
<gene>
    <name evidence="2" type="ORF">Q4Q39_05690</name>
</gene>
<accession>A0ABT8WYY0</accession>
<reference evidence="2" key="1">
    <citation type="submission" date="2023-07" db="EMBL/GenBank/DDBJ databases">
        <title>Two novel species in the genus Flavivirga.</title>
        <authorList>
            <person name="Kwon K."/>
        </authorList>
    </citation>
    <scope>NUCLEOTIDE SEQUENCE</scope>
    <source>
        <strain evidence="2">KACC 14157</strain>
    </source>
</reference>
<name>A0ABT8WYY0_9FLAO</name>
<protein>
    <recommendedName>
        <fullName evidence="4">SlyX family protein</fullName>
    </recommendedName>
</protein>
<proteinExistence type="predicted"/>
<keyword evidence="3" id="KW-1185">Reference proteome</keyword>
<dbReference type="Proteomes" id="UP001176891">
    <property type="component" value="Unassembled WGS sequence"/>
</dbReference>
<dbReference type="RefSeq" id="WP_303281430.1">
    <property type="nucleotide sequence ID" value="NZ_BAABCZ010000005.1"/>
</dbReference>
<evidence type="ECO:0000313" key="2">
    <source>
        <dbReference type="EMBL" id="MDO5986895.1"/>
    </source>
</evidence>
<organism evidence="2 3">
    <name type="scientific">Flavivirga amylovorans</name>
    <dbReference type="NCBI Taxonomy" id="870486"/>
    <lineage>
        <taxon>Bacteria</taxon>
        <taxon>Pseudomonadati</taxon>
        <taxon>Bacteroidota</taxon>
        <taxon>Flavobacteriia</taxon>
        <taxon>Flavobacteriales</taxon>
        <taxon>Flavobacteriaceae</taxon>
        <taxon>Flavivirga</taxon>
    </lineage>
</organism>
<comment type="caution">
    <text evidence="2">The sequence shown here is derived from an EMBL/GenBank/DDBJ whole genome shotgun (WGS) entry which is preliminary data.</text>
</comment>